<sequence length="468" mass="53244">MLQNSDCHLPYDLLPGAVDNFRATESSFDSGYCASPLNPSSGSSRQLANMMQPMFLASPTKSPFKVNTDSNHMIIISPLKGIFSPFKDSSLSPFKLMQSPSKGFDDWDRDLFANFEENLFGMGDMSENLVDELLKSPKGKALMEMRQSPSQAVRRLRISPDNRHKGQRFQSLADAHSDIDSVAQTTGLQCLDFKMVDIKEETTIHDHMYGQNMSGNTLSAIDPNKMGATPIKPRMTNIENAPIRKLSMMKSVGNCPMPNVVVKSENEPSVQHLSENWPPTERLKFARKQFREILNDAVKREIQLLKQQKLKKAELVTKNILLENKKQLEFKIGKTEHHKQDKNLKDRVTKKGKKVKTYRKKKKDTYPQIKMALAKTIVRNQPPVVHRQLSPLTPLIHNTMLDPGWYPSADDDDEEVEQWTGPPPFHTQASGSFYSDDMSSEEEEETPTNYQYETLSGRRVTIKRPRLC</sequence>
<gene>
    <name evidence="2" type="ORF">DPMN_122506</name>
</gene>
<protein>
    <submittedName>
        <fullName evidence="2">Uncharacterized protein</fullName>
    </submittedName>
</protein>
<name>A0A9D4GVN4_DREPO</name>
<accession>A0A9D4GVN4</accession>
<dbReference type="OrthoDB" id="6160609at2759"/>
<dbReference type="Proteomes" id="UP000828390">
    <property type="component" value="Unassembled WGS sequence"/>
</dbReference>
<comment type="caution">
    <text evidence="2">The sequence shown here is derived from an EMBL/GenBank/DDBJ whole genome shotgun (WGS) entry which is preliminary data.</text>
</comment>
<dbReference type="AlphaFoldDB" id="A0A9D4GVN4"/>
<feature type="region of interest" description="Disordered" evidence="1">
    <location>
        <begin position="409"/>
        <end position="450"/>
    </location>
</feature>
<keyword evidence="3" id="KW-1185">Reference proteome</keyword>
<dbReference type="EMBL" id="JAIWYP010000005">
    <property type="protein sequence ID" value="KAH3820757.1"/>
    <property type="molecule type" value="Genomic_DNA"/>
</dbReference>
<proteinExistence type="predicted"/>
<reference evidence="2" key="1">
    <citation type="journal article" date="2019" name="bioRxiv">
        <title>The Genome of the Zebra Mussel, Dreissena polymorpha: A Resource for Invasive Species Research.</title>
        <authorList>
            <person name="McCartney M.A."/>
            <person name="Auch B."/>
            <person name="Kono T."/>
            <person name="Mallez S."/>
            <person name="Zhang Y."/>
            <person name="Obille A."/>
            <person name="Becker A."/>
            <person name="Abrahante J.E."/>
            <person name="Garbe J."/>
            <person name="Badalamenti J.P."/>
            <person name="Herman A."/>
            <person name="Mangelson H."/>
            <person name="Liachko I."/>
            <person name="Sullivan S."/>
            <person name="Sone E.D."/>
            <person name="Koren S."/>
            <person name="Silverstein K.A.T."/>
            <person name="Beckman K.B."/>
            <person name="Gohl D.M."/>
        </authorList>
    </citation>
    <scope>NUCLEOTIDE SEQUENCE</scope>
    <source>
        <strain evidence="2">Duluth1</strain>
        <tissue evidence="2">Whole animal</tissue>
    </source>
</reference>
<evidence type="ECO:0000313" key="2">
    <source>
        <dbReference type="EMBL" id="KAH3820757.1"/>
    </source>
</evidence>
<evidence type="ECO:0000313" key="3">
    <source>
        <dbReference type="Proteomes" id="UP000828390"/>
    </source>
</evidence>
<reference evidence="2" key="2">
    <citation type="submission" date="2020-11" db="EMBL/GenBank/DDBJ databases">
        <authorList>
            <person name="McCartney M.A."/>
            <person name="Auch B."/>
            <person name="Kono T."/>
            <person name="Mallez S."/>
            <person name="Becker A."/>
            <person name="Gohl D.M."/>
            <person name="Silverstein K.A.T."/>
            <person name="Koren S."/>
            <person name="Bechman K.B."/>
            <person name="Herman A."/>
            <person name="Abrahante J.E."/>
            <person name="Garbe J."/>
        </authorList>
    </citation>
    <scope>NUCLEOTIDE SEQUENCE</scope>
    <source>
        <strain evidence="2">Duluth1</strain>
        <tissue evidence="2">Whole animal</tissue>
    </source>
</reference>
<organism evidence="2 3">
    <name type="scientific">Dreissena polymorpha</name>
    <name type="common">Zebra mussel</name>
    <name type="synonym">Mytilus polymorpha</name>
    <dbReference type="NCBI Taxonomy" id="45954"/>
    <lineage>
        <taxon>Eukaryota</taxon>
        <taxon>Metazoa</taxon>
        <taxon>Spiralia</taxon>
        <taxon>Lophotrochozoa</taxon>
        <taxon>Mollusca</taxon>
        <taxon>Bivalvia</taxon>
        <taxon>Autobranchia</taxon>
        <taxon>Heteroconchia</taxon>
        <taxon>Euheterodonta</taxon>
        <taxon>Imparidentia</taxon>
        <taxon>Neoheterodontei</taxon>
        <taxon>Myida</taxon>
        <taxon>Dreissenoidea</taxon>
        <taxon>Dreissenidae</taxon>
        <taxon>Dreissena</taxon>
    </lineage>
</organism>
<evidence type="ECO:0000256" key="1">
    <source>
        <dbReference type="SAM" id="MobiDB-lite"/>
    </source>
</evidence>